<reference evidence="3" key="1">
    <citation type="submission" date="2025-08" db="UniProtKB">
        <authorList>
            <consortium name="RefSeq"/>
        </authorList>
    </citation>
    <scope>IDENTIFICATION</scope>
    <source>
        <tissue evidence="3">Silk gland</tissue>
    </source>
</reference>
<evidence type="ECO:0000313" key="3">
    <source>
        <dbReference type="RefSeq" id="XP_028029730.1"/>
    </source>
</evidence>
<dbReference type="KEGG" id="bman:114242673"/>
<feature type="chain" id="PRO_5026931026" evidence="1">
    <location>
        <begin position="18"/>
        <end position="100"/>
    </location>
</feature>
<accession>A0A6J2JJJ1</accession>
<evidence type="ECO:0000256" key="1">
    <source>
        <dbReference type="SAM" id="SignalP"/>
    </source>
</evidence>
<organism evidence="2 3">
    <name type="scientific">Bombyx mandarina</name>
    <name type="common">Wild silk moth</name>
    <name type="synonym">Wild silkworm</name>
    <dbReference type="NCBI Taxonomy" id="7092"/>
    <lineage>
        <taxon>Eukaryota</taxon>
        <taxon>Metazoa</taxon>
        <taxon>Ecdysozoa</taxon>
        <taxon>Arthropoda</taxon>
        <taxon>Hexapoda</taxon>
        <taxon>Insecta</taxon>
        <taxon>Pterygota</taxon>
        <taxon>Neoptera</taxon>
        <taxon>Endopterygota</taxon>
        <taxon>Lepidoptera</taxon>
        <taxon>Glossata</taxon>
        <taxon>Ditrysia</taxon>
        <taxon>Bombycoidea</taxon>
        <taxon>Bombycidae</taxon>
        <taxon>Bombycinae</taxon>
        <taxon>Bombyx</taxon>
    </lineage>
</organism>
<dbReference type="Proteomes" id="UP000504629">
    <property type="component" value="Unplaced"/>
</dbReference>
<evidence type="ECO:0000313" key="2">
    <source>
        <dbReference type="Proteomes" id="UP000504629"/>
    </source>
</evidence>
<sequence>MSLKTLVFCVCVTLASAAIQRSALEPIPDKFSGLQGCYIREFDGVLPFDSVTYSKEAECTRYFCAHDAVIHQSCKDELGRDTPVCTFTKAEENPNIICIL</sequence>
<feature type="signal peptide" evidence="1">
    <location>
        <begin position="1"/>
        <end position="17"/>
    </location>
</feature>
<name>A0A6J2JJJ1_BOMMA</name>
<proteinExistence type="predicted"/>
<dbReference type="AlphaFoldDB" id="A0A6J2JJJ1"/>
<keyword evidence="1" id="KW-0732">Signal</keyword>
<dbReference type="GeneID" id="114242673"/>
<gene>
    <name evidence="3" type="primary">LOC114242673</name>
</gene>
<dbReference type="RefSeq" id="XP_028029730.1">
    <property type="nucleotide sequence ID" value="XM_028173929.1"/>
</dbReference>
<keyword evidence="2" id="KW-1185">Reference proteome</keyword>
<dbReference type="OrthoDB" id="7390288at2759"/>
<protein>
    <submittedName>
        <fullName evidence="3">Uncharacterized protein LOC114242673</fullName>
    </submittedName>
</protein>